<evidence type="ECO:0008006" key="4">
    <source>
        <dbReference type="Google" id="ProtNLM"/>
    </source>
</evidence>
<name>A0AAF0WVP4_DAUCS</name>
<evidence type="ECO:0000313" key="3">
    <source>
        <dbReference type="Proteomes" id="UP000077755"/>
    </source>
</evidence>
<gene>
    <name evidence="2" type="ORF">DCAR_0415098</name>
</gene>
<dbReference type="EMBL" id="CP093346">
    <property type="protein sequence ID" value="WOG95771.1"/>
    <property type="molecule type" value="Genomic_DNA"/>
</dbReference>
<dbReference type="AlphaFoldDB" id="A0AAF0WVP4"/>
<evidence type="ECO:0000313" key="2">
    <source>
        <dbReference type="EMBL" id="WOG95771.1"/>
    </source>
</evidence>
<proteinExistence type="predicted"/>
<feature type="signal peptide" evidence="1">
    <location>
        <begin position="1"/>
        <end position="20"/>
    </location>
</feature>
<feature type="chain" id="PRO_5042291238" description="Defensin-like protein" evidence="1">
    <location>
        <begin position="21"/>
        <end position="69"/>
    </location>
</feature>
<protein>
    <recommendedName>
        <fullName evidence="4">Defensin-like protein</fullName>
    </recommendedName>
</protein>
<organism evidence="2 3">
    <name type="scientific">Daucus carota subsp. sativus</name>
    <name type="common">Carrot</name>
    <dbReference type="NCBI Taxonomy" id="79200"/>
    <lineage>
        <taxon>Eukaryota</taxon>
        <taxon>Viridiplantae</taxon>
        <taxon>Streptophyta</taxon>
        <taxon>Embryophyta</taxon>
        <taxon>Tracheophyta</taxon>
        <taxon>Spermatophyta</taxon>
        <taxon>Magnoliopsida</taxon>
        <taxon>eudicotyledons</taxon>
        <taxon>Gunneridae</taxon>
        <taxon>Pentapetalae</taxon>
        <taxon>asterids</taxon>
        <taxon>campanulids</taxon>
        <taxon>Apiales</taxon>
        <taxon>Apiaceae</taxon>
        <taxon>Apioideae</taxon>
        <taxon>Scandiceae</taxon>
        <taxon>Daucinae</taxon>
        <taxon>Daucus</taxon>
        <taxon>Daucus sect. Daucus</taxon>
    </lineage>
</organism>
<sequence length="69" mass="7718">MEKNPSFILSALLFISFSSCMQVYQGSCRGFLNCDGHCKSIGYRLGEACDPVEPGSSIINCYCHEYPWL</sequence>
<reference evidence="2" key="1">
    <citation type="journal article" date="2016" name="Nat. Genet.">
        <title>A high-quality carrot genome assembly provides new insights into carotenoid accumulation and asterid genome evolution.</title>
        <authorList>
            <person name="Iorizzo M."/>
            <person name="Ellison S."/>
            <person name="Senalik D."/>
            <person name="Zeng P."/>
            <person name="Satapoomin P."/>
            <person name="Huang J."/>
            <person name="Bowman M."/>
            <person name="Iovene M."/>
            <person name="Sanseverino W."/>
            <person name="Cavagnaro P."/>
            <person name="Yildiz M."/>
            <person name="Macko-Podgorni A."/>
            <person name="Moranska E."/>
            <person name="Grzebelus E."/>
            <person name="Grzebelus D."/>
            <person name="Ashrafi H."/>
            <person name="Zheng Z."/>
            <person name="Cheng S."/>
            <person name="Spooner D."/>
            <person name="Van Deynze A."/>
            <person name="Simon P."/>
        </authorList>
    </citation>
    <scope>NUCLEOTIDE SEQUENCE</scope>
    <source>
        <tissue evidence="2">Leaf</tissue>
    </source>
</reference>
<evidence type="ECO:0000256" key="1">
    <source>
        <dbReference type="SAM" id="SignalP"/>
    </source>
</evidence>
<accession>A0AAF0WVP4</accession>
<keyword evidence="1" id="KW-0732">Signal</keyword>
<reference evidence="2" key="2">
    <citation type="submission" date="2022-03" db="EMBL/GenBank/DDBJ databases">
        <title>Draft title - Genomic analysis of global carrot germplasm unveils the trajectory of domestication and the origin of high carotenoid orange carrot.</title>
        <authorList>
            <person name="Iorizzo M."/>
            <person name="Ellison S."/>
            <person name="Senalik D."/>
            <person name="Macko-Podgorni A."/>
            <person name="Grzebelus D."/>
            <person name="Bostan H."/>
            <person name="Rolling W."/>
            <person name="Curaba J."/>
            <person name="Simon P."/>
        </authorList>
    </citation>
    <scope>NUCLEOTIDE SEQUENCE</scope>
    <source>
        <tissue evidence="2">Leaf</tissue>
    </source>
</reference>
<keyword evidence="3" id="KW-1185">Reference proteome</keyword>
<dbReference type="Proteomes" id="UP000077755">
    <property type="component" value="Chromosome 4"/>
</dbReference>
<dbReference type="PROSITE" id="PS51257">
    <property type="entry name" value="PROKAR_LIPOPROTEIN"/>
    <property type="match status" value="1"/>
</dbReference>